<sequence>MLVPPIAQGTKPIAPNSGCLSNTEFANAIPGPTPLVFLKSMSAWSGSRASTHVRCASSLAIDGLGRHWGGTTPSHVATPLVVSFTTPPRPAMLL</sequence>
<dbReference type="AlphaFoldDB" id="A0A371FQJ3"/>
<dbReference type="Proteomes" id="UP000257109">
    <property type="component" value="Unassembled WGS sequence"/>
</dbReference>
<keyword evidence="2" id="KW-1185">Reference proteome</keyword>
<evidence type="ECO:0000313" key="1">
    <source>
        <dbReference type="EMBL" id="RDX80460.1"/>
    </source>
</evidence>
<comment type="caution">
    <text evidence="1">The sequence shown here is derived from an EMBL/GenBank/DDBJ whole genome shotgun (WGS) entry which is preliminary data.</text>
</comment>
<evidence type="ECO:0000313" key="2">
    <source>
        <dbReference type="Proteomes" id="UP000257109"/>
    </source>
</evidence>
<dbReference type="EMBL" id="QJKJ01008218">
    <property type="protein sequence ID" value="RDX80460.1"/>
    <property type="molecule type" value="Genomic_DNA"/>
</dbReference>
<protein>
    <submittedName>
        <fullName evidence="1">Uncharacterized protein</fullName>
    </submittedName>
</protein>
<feature type="non-terminal residue" evidence="1">
    <location>
        <position position="1"/>
    </location>
</feature>
<proteinExistence type="predicted"/>
<accession>A0A371FQJ3</accession>
<organism evidence="1 2">
    <name type="scientific">Mucuna pruriens</name>
    <name type="common">Velvet bean</name>
    <name type="synonym">Dolichos pruriens</name>
    <dbReference type="NCBI Taxonomy" id="157652"/>
    <lineage>
        <taxon>Eukaryota</taxon>
        <taxon>Viridiplantae</taxon>
        <taxon>Streptophyta</taxon>
        <taxon>Embryophyta</taxon>
        <taxon>Tracheophyta</taxon>
        <taxon>Spermatophyta</taxon>
        <taxon>Magnoliopsida</taxon>
        <taxon>eudicotyledons</taxon>
        <taxon>Gunneridae</taxon>
        <taxon>Pentapetalae</taxon>
        <taxon>rosids</taxon>
        <taxon>fabids</taxon>
        <taxon>Fabales</taxon>
        <taxon>Fabaceae</taxon>
        <taxon>Papilionoideae</taxon>
        <taxon>50 kb inversion clade</taxon>
        <taxon>NPAAA clade</taxon>
        <taxon>indigoferoid/millettioid clade</taxon>
        <taxon>Phaseoleae</taxon>
        <taxon>Mucuna</taxon>
    </lineage>
</organism>
<reference evidence="1" key="1">
    <citation type="submission" date="2018-05" db="EMBL/GenBank/DDBJ databases">
        <title>Draft genome of Mucuna pruriens seed.</title>
        <authorList>
            <person name="Nnadi N.E."/>
            <person name="Vos R."/>
            <person name="Hasami M.H."/>
            <person name="Devisetty U.K."/>
            <person name="Aguiy J.C."/>
        </authorList>
    </citation>
    <scope>NUCLEOTIDE SEQUENCE [LARGE SCALE GENOMIC DNA]</scope>
    <source>
        <strain evidence="1">JCA_2017</strain>
    </source>
</reference>
<name>A0A371FQJ3_MUCPR</name>
<gene>
    <name evidence="1" type="ORF">CR513_38984</name>
</gene>